<dbReference type="EMBL" id="CP118157">
    <property type="protein sequence ID" value="WOF23718.1"/>
    <property type="molecule type" value="Genomic_DNA"/>
</dbReference>
<dbReference type="Proteomes" id="UP001305498">
    <property type="component" value="Chromosome"/>
</dbReference>
<dbReference type="RefSeq" id="WP_317140189.1">
    <property type="nucleotide sequence ID" value="NZ_CP118157.1"/>
</dbReference>
<evidence type="ECO:0000313" key="2">
    <source>
        <dbReference type="Proteomes" id="UP001305498"/>
    </source>
</evidence>
<organism evidence="1 2">
    <name type="scientific">Microbacterium betulae</name>
    <dbReference type="NCBI Taxonomy" id="2981139"/>
    <lineage>
        <taxon>Bacteria</taxon>
        <taxon>Bacillati</taxon>
        <taxon>Actinomycetota</taxon>
        <taxon>Actinomycetes</taxon>
        <taxon>Micrococcales</taxon>
        <taxon>Microbacteriaceae</taxon>
        <taxon>Microbacterium</taxon>
    </lineage>
</organism>
<protein>
    <submittedName>
        <fullName evidence="1">SipW-dependent-type signal peptide-containing protein</fullName>
    </submittedName>
</protein>
<reference evidence="1 2" key="1">
    <citation type="submission" date="2023-02" db="EMBL/GenBank/DDBJ databases">
        <title>Microbacterium betulae sp. nov., isolated from birch wood.</title>
        <authorList>
            <person name="Pasciak M."/>
            <person name="Pawlik K.J."/>
            <person name="Martynowski D."/>
            <person name="Laczmanski L."/>
            <person name="Ciekot J."/>
            <person name="Szponar B."/>
            <person name="Wojcik-Fatla A."/>
            <person name="Mackiewicz B."/>
            <person name="Farian E."/>
            <person name="Cholewa G."/>
            <person name="Cholewa A."/>
            <person name="Dutkiewicz J."/>
        </authorList>
    </citation>
    <scope>NUCLEOTIDE SEQUENCE [LARGE SCALE GENOMIC DNA]</scope>
    <source>
        <strain evidence="1 2">AB</strain>
    </source>
</reference>
<dbReference type="NCBIfam" id="TIGR04088">
    <property type="entry name" value="cognate_SipW"/>
    <property type="match status" value="1"/>
</dbReference>
<dbReference type="AlphaFoldDB" id="A0AA97FJ70"/>
<gene>
    <name evidence="1" type="ORF">N8K70_03305</name>
</gene>
<sequence length="207" mass="20483">MARKAARRATRRALRWRRVRALLAGGAVLGVGASATLAAWNDVEHGSATFTAGTFGIVGSTDGEGFAEHATADAPAMLNFQVAPTAMTPGATTYALFSVRTTASSVAGTVELAADAANGAGLGQYLTYGVRTVSSTTCDAAAFAGSSSDVVASGSVLTTGGAGARSLDAGGGSTVHYCFAVTLRADAPNAAQGAAVSPAWQFTATAS</sequence>
<dbReference type="InterPro" id="IPR023833">
    <property type="entry name" value="Signal_pept_SipW-depend-type"/>
</dbReference>
<name>A0AA97FJ70_9MICO</name>
<proteinExistence type="predicted"/>
<dbReference type="KEGG" id="mbet:N8K70_03305"/>
<accession>A0AA97FJ70</accession>
<evidence type="ECO:0000313" key="1">
    <source>
        <dbReference type="EMBL" id="WOF23718.1"/>
    </source>
</evidence>
<keyword evidence="2" id="KW-1185">Reference proteome</keyword>